<evidence type="ECO:0000313" key="2">
    <source>
        <dbReference type="EMBL" id="ERN03462.1"/>
    </source>
</evidence>
<sequence length="195" mass="21873">MVDAISAISPGYEVPTYQDMRGRILKKVLEEVKSHIQTYRNPGFSDDHPGVTTGILDCIERLVSGQRNHDKVIKELNVYKSSGADWWSTFGGQCPNLKRLAMRVLSQTCSASGYEENAKMKLIDPIALENIDTSEEWVVEFEPSMLEGDDDMDWMTLDRPIVGEDIPLELMSMEVGDGNTQVEQLGEEEDGTDIQ</sequence>
<protein>
    <recommendedName>
        <fullName evidence="1">HAT C-terminal dimerisation domain-containing protein</fullName>
    </recommendedName>
</protein>
<dbReference type="Pfam" id="PF05699">
    <property type="entry name" value="Dimer_Tnp_hAT"/>
    <property type="match status" value="1"/>
</dbReference>
<dbReference type="InterPro" id="IPR012337">
    <property type="entry name" value="RNaseH-like_sf"/>
</dbReference>
<name>W1P0U6_AMBTC</name>
<dbReference type="SUPFAM" id="SSF53098">
    <property type="entry name" value="Ribonuclease H-like"/>
    <property type="match status" value="1"/>
</dbReference>
<accession>W1P0U6</accession>
<evidence type="ECO:0000259" key="1">
    <source>
        <dbReference type="Pfam" id="PF05699"/>
    </source>
</evidence>
<dbReference type="PANTHER" id="PTHR32166:SF88">
    <property type="entry name" value="HAT TRANSPOSON SUPERFAMILY"/>
    <property type="match status" value="1"/>
</dbReference>
<dbReference type="InterPro" id="IPR008906">
    <property type="entry name" value="HATC_C_dom"/>
</dbReference>
<proteinExistence type="predicted"/>
<evidence type="ECO:0000313" key="3">
    <source>
        <dbReference type="Proteomes" id="UP000017836"/>
    </source>
</evidence>
<dbReference type="PANTHER" id="PTHR32166">
    <property type="entry name" value="OSJNBA0013A04.12 PROTEIN"/>
    <property type="match status" value="1"/>
</dbReference>
<dbReference type="Gramene" id="ERN03462">
    <property type="protein sequence ID" value="ERN03462"/>
    <property type="gene ID" value="AMTR_s00003p00267060"/>
</dbReference>
<feature type="domain" description="HAT C-terminal dimerisation" evidence="1">
    <location>
        <begin position="84"/>
        <end position="114"/>
    </location>
</feature>
<organism evidence="2 3">
    <name type="scientific">Amborella trichopoda</name>
    <dbReference type="NCBI Taxonomy" id="13333"/>
    <lineage>
        <taxon>Eukaryota</taxon>
        <taxon>Viridiplantae</taxon>
        <taxon>Streptophyta</taxon>
        <taxon>Embryophyta</taxon>
        <taxon>Tracheophyta</taxon>
        <taxon>Spermatophyta</taxon>
        <taxon>Magnoliopsida</taxon>
        <taxon>Amborellales</taxon>
        <taxon>Amborellaceae</taxon>
        <taxon>Amborella</taxon>
    </lineage>
</organism>
<dbReference type="HOGENOM" id="CLU_1398087_0_0_1"/>
<reference evidence="3" key="1">
    <citation type="journal article" date="2013" name="Science">
        <title>The Amborella genome and the evolution of flowering plants.</title>
        <authorList>
            <consortium name="Amborella Genome Project"/>
        </authorList>
    </citation>
    <scope>NUCLEOTIDE SEQUENCE [LARGE SCALE GENOMIC DNA]</scope>
</reference>
<dbReference type="GO" id="GO:0046983">
    <property type="term" value="F:protein dimerization activity"/>
    <property type="evidence" value="ECO:0007669"/>
    <property type="project" value="InterPro"/>
</dbReference>
<keyword evidence="3" id="KW-1185">Reference proteome</keyword>
<dbReference type="AlphaFoldDB" id="W1P0U6"/>
<dbReference type="EMBL" id="KI394358">
    <property type="protein sequence ID" value="ERN03462.1"/>
    <property type="molecule type" value="Genomic_DNA"/>
</dbReference>
<dbReference type="Proteomes" id="UP000017836">
    <property type="component" value="Unassembled WGS sequence"/>
</dbReference>
<gene>
    <name evidence="2" type="ORF">AMTR_s00003p00267060</name>
</gene>